<reference evidence="1" key="1">
    <citation type="journal article" date="2019" name="Sci. Rep.">
        <title>Draft genome of Tanacetum cinerariifolium, the natural source of mosquito coil.</title>
        <authorList>
            <person name="Yamashiro T."/>
            <person name="Shiraishi A."/>
            <person name="Satake H."/>
            <person name="Nakayama K."/>
        </authorList>
    </citation>
    <scope>NUCLEOTIDE SEQUENCE</scope>
</reference>
<protein>
    <submittedName>
        <fullName evidence="1">Uncharacterized protein</fullName>
    </submittedName>
</protein>
<organism evidence="1">
    <name type="scientific">Tanacetum cinerariifolium</name>
    <name type="common">Dalmatian daisy</name>
    <name type="synonym">Chrysanthemum cinerariifolium</name>
    <dbReference type="NCBI Taxonomy" id="118510"/>
    <lineage>
        <taxon>Eukaryota</taxon>
        <taxon>Viridiplantae</taxon>
        <taxon>Streptophyta</taxon>
        <taxon>Embryophyta</taxon>
        <taxon>Tracheophyta</taxon>
        <taxon>Spermatophyta</taxon>
        <taxon>Magnoliopsida</taxon>
        <taxon>eudicotyledons</taxon>
        <taxon>Gunneridae</taxon>
        <taxon>Pentapetalae</taxon>
        <taxon>asterids</taxon>
        <taxon>campanulids</taxon>
        <taxon>Asterales</taxon>
        <taxon>Asteraceae</taxon>
        <taxon>Asteroideae</taxon>
        <taxon>Anthemideae</taxon>
        <taxon>Anthemidinae</taxon>
        <taxon>Tanacetum</taxon>
    </lineage>
</organism>
<name>A0A699XA72_TANCI</name>
<feature type="non-terminal residue" evidence="1">
    <location>
        <position position="1"/>
    </location>
</feature>
<dbReference type="AlphaFoldDB" id="A0A699XA72"/>
<proteinExistence type="predicted"/>
<comment type="caution">
    <text evidence="1">The sequence shown here is derived from an EMBL/GenBank/DDBJ whole genome shotgun (WGS) entry which is preliminary data.</text>
</comment>
<accession>A0A699XA72</accession>
<evidence type="ECO:0000313" key="1">
    <source>
        <dbReference type="EMBL" id="GFD53554.1"/>
    </source>
</evidence>
<dbReference type="EMBL" id="BKCJ011795832">
    <property type="protein sequence ID" value="GFD53554.1"/>
    <property type="molecule type" value="Genomic_DNA"/>
</dbReference>
<gene>
    <name evidence="1" type="ORF">Tci_925523</name>
</gene>
<sequence>KQVKVEEIMERITYWAISRSGIGGGVTYDNGSGSLTSAGVSCRAGKEKVEPASNLVEARDFPPMVLYVGQ</sequence>